<dbReference type="InterPro" id="IPR058130">
    <property type="entry name" value="PEA_transf_C"/>
</dbReference>
<evidence type="ECO:0000256" key="6">
    <source>
        <dbReference type="ARBA" id="ARBA00022989"/>
    </source>
</evidence>
<dbReference type="Pfam" id="PF08019">
    <property type="entry name" value="EptA_B_N"/>
    <property type="match status" value="1"/>
</dbReference>
<dbReference type="Pfam" id="PF00884">
    <property type="entry name" value="Sulfatase"/>
    <property type="match status" value="1"/>
</dbReference>
<dbReference type="NCBIfam" id="NF028537">
    <property type="entry name" value="P_eth_NH2_trans"/>
    <property type="match status" value="1"/>
</dbReference>
<dbReference type="AlphaFoldDB" id="A0A4Y8UJJ6"/>
<dbReference type="GO" id="GO:0016776">
    <property type="term" value="F:phosphotransferase activity, phosphate group as acceptor"/>
    <property type="evidence" value="ECO:0007669"/>
    <property type="project" value="TreeGrafter"/>
</dbReference>
<name>A0A4Y8UJJ6_9GAMM</name>
<dbReference type="OrthoDB" id="9786870at2"/>
<reference evidence="11 12" key="1">
    <citation type="submission" date="2019-03" db="EMBL/GenBank/DDBJ databases">
        <title>Draft genome of Gammaproteobacteria bacterium LSUCC0057, a member of the SAR92 clade.</title>
        <authorList>
            <person name="Lanclos V.C."/>
            <person name="Doiron C."/>
            <person name="Henson M.W."/>
            <person name="Thrash J.C."/>
        </authorList>
    </citation>
    <scope>NUCLEOTIDE SEQUENCE [LARGE SCALE GENOMIC DNA]</scope>
    <source>
        <strain evidence="11 12">LSUCC0057</strain>
    </source>
</reference>
<dbReference type="GO" id="GO:0005886">
    <property type="term" value="C:plasma membrane"/>
    <property type="evidence" value="ECO:0007669"/>
    <property type="project" value="UniProtKB-SubCell"/>
</dbReference>
<evidence type="ECO:0000256" key="2">
    <source>
        <dbReference type="ARBA" id="ARBA00022475"/>
    </source>
</evidence>
<keyword evidence="4 11" id="KW-0808">Transferase</keyword>
<dbReference type="PANTHER" id="PTHR30443:SF0">
    <property type="entry name" value="PHOSPHOETHANOLAMINE TRANSFERASE EPTA"/>
    <property type="match status" value="1"/>
</dbReference>
<organism evidence="11 12">
    <name type="scientific">Gammaproteobacteria bacterium LSUCC0057</name>
    <dbReference type="NCBI Taxonomy" id="2559237"/>
    <lineage>
        <taxon>Bacteria</taxon>
        <taxon>Pseudomonadati</taxon>
        <taxon>Pseudomonadota</taxon>
        <taxon>Gammaproteobacteria</taxon>
        <taxon>Cellvibrionales</taxon>
        <taxon>Porticoccaceae</taxon>
        <taxon>SAR92 clade</taxon>
    </lineage>
</organism>
<proteinExistence type="predicted"/>
<evidence type="ECO:0000256" key="7">
    <source>
        <dbReference type="ARBA" id="ARBA00023136"/>
    </source>
</evidence>
<feature type="transmembrane region" description="Helical" evidence="8">
    <location>
        <begin position="20"/>
        <end position="42"/>
    </location>
</feature>
<dbReference type="PANTHER" id="PTHR30443">
    <property type="entry name" value="INNER MEMBRANE PROTEIN"/>
    <property type="match status" value="1"/>
</dbReference>
<protein>
    <submittedName>
        <fullName evidence="11">Phosphoethanolamine--lipid A transferase</fullName>
    </submittedName>
</protein>
<dbReference type="InterPro" id="IPR012549">
    <property type="entry name" value="EptA-like_N"/>
</dbReference>
<keyword evidence="3" id="KW-0997">Cell inner membrane</keyword>
<dbReference type="Proteomes" id="UP000298133">
    <property type="component" value="Unassembled WGS sequence"/>
</dbReference>
<evidence type="ECO:0000313" key="12">
    <source>
        <dbReference type="Proteomes" id="UP000298133"/>
    </source>
</evidence>
<keyword evidence="7 8" id="KW-0472">Membrane</keyword>
<feature type="transmembrane region" description="Helical" evidence="8">
    <location>
        <begin position="165"/>
        <end position="185"/>
    </location>
</feature>
<keyword evidence="5 8" id="KW-0812">Transmembrane</keyword>
<evidence type="ECO:0000256" key="3">
    <source>
        <dbReference type="ARBA" id="ARBA00022519"/>
    </source>
</evidence>
<dbReference type="InterPro" id="IPR000917">
    <property type="entry name" value="Sulfatase_N"/>
</dbReference>
<gene>
    <name evidence="11" type="ORF">E3W66_08430</name>
</gene>
<keyword evidence="12" id="KW-1185">Reference proteome</keyword>
<feature type="domain" description="Sulfatase N-terminal" evidence="9">
    <location>
        <begin position="244"/>
        <end position="534"/>
    </location>
</feature>
<dbReference type="SUPFAM" id="SSF53649">
    <property type="entry name" value="Alkaline phosphatase-like"/>
    <property type="match status" value="1"/>
</dbReference>
<feature type="domain" description="Phosphoethanolamine transferase N-terminal" evidence="10">
    <location>
        <begin position="67"/>
        <end position="213"/>
    </location>
</feature>
<dbReference type="GO" id="GO:0009244">
    <property type="term" value="P:lipopolysaccharide core region biosynthetic process"/>
    <property type="evidence" value="ECO:0007669"/>
    <property type="project" value="TreeGrafter"/>
</dbReference>
<sequence>MPLKNSVNRLLAKLIDRPSVTASTLLLLWSLSIVLFYNVPFWQKSLGFLNPTSILQWLAVVAFGTALVAAQILVFIGLCGPRTIKPVLTIMTLMAASTHYFSLQMGTYFNADMVTNLLETDFHESRQLFTWRLLSHLILWGLIPVVIIWRYRLQRESHLWQGRGATALLSLAVLIIALLVSFQSFSPLMRNHKELRYLITPGNVIAALPKALTGQAEKLTVTRAPIAPDAQKKSVGKGSKPLLLVVVVGETQRAANWQLNGYHRATTPNLADRDDLISFADVSSCGTSTAVSLPCMFSRQTHDDYQARRARSEQTLLDIVATAGIGVEWVDNQSGCKGVCSEVETDRIAKQRFPELCADGECFDQVLVEDLKDELAEPSHQGNQLLVLHMMGSHGPAYYRRYPVEYSLFTPDCRDDELSHCSQQKIINAYDNTIAYTDFVLDQILDLLSQHDRHDSALIYLSDHGESLGEMGLYLHGLPYFIAPDLQTKVPMFWWLSPSFAANLGIDRECLKVVAQHPTSHDALIHSVLHLLNIETTLYNPELDPAANCKSRAALLPGKAA</sequence>
<evidence type="ECO:0000256" key="4">
    <source>
        <dbReference type="ARBA" id="ARBA00022679"/>
    </source>
</evidence>
<comment type="caution">
    <text evidence="11">The sequence shown here is derived from an EMBL/GenBank/DDBJ whole genome shotgun (WGS) entry which is preliminary data.</text>
</comment>
<dbReference type="Gene3D" id="3.40.720.10">
    <property type="entry name" value="Alkaline Phosphatase, subunit A"/>
    <property type="match status" value="1"/>
</dbReference>
<evidence type="ECO:0000256" key="5">
    <source>
        <dbReference type="ARBA" id="ARBA00022692"/>
    </source>
</evidence>
<evidence type="ECO:0000256" key="8">
    <source>
        <dbReference type="SAM" id="Phobius"/>
    </source>
</evidence>
<dbReference type="InterPro" id="IPR040423">
    <property type="entry name" value="PEA_transferase"/>
</dbReference>
<evidence type="ECO:0000259" key="9">
    <source>
        <dbReference type="Pfam" id="PF00884"/>
    </source>
</evidence>
<comment type="subcellular location">
    <subcellularLocation>
        <location evidence="1">Cell inner membrane</location>
        <topology evidence="1">Multi-pass membrane protein</topology>
    </subcellularLocation>
</comment>
<accession>A0A4Y8UJJ6</accession>
<evidence type="ECO:0000259" key="10">
    <source>
        <dbReference type="Pfam" id="PF08019"/>
    </source>
</evidence>
<dbReference type="InterPro" id="IPR017850">
    <property type="entry name" value="Alkaline_phosphatase_core_sf"/>
</dbReference>
<keyword evidence="2" id="KW-1003">Cell membrane</keyword>
<feature type="transmembrane region" description="Helical" evidence="8">
    <location>
        <begin position="129"/>
        <end position="153"/>
    </location>
</feature>
<feature type="transmembrane region" description="Helical" evidence="8">
    <location>
        <begin position="54"/>
        <end position="76"/>
    </location>
</feature>
<keyword evidence="6 8" id="KW-1133">Transmembrane helix</keyword>
<evidence type="ECO:0000313" key="11">
    <source>
        <dbReference type="EMBL" id="TFH67503.1"/>
    </source>
</evidence>
<dbReference type="CDD" id="cd16017">
    <property type="entry name" value="LptA"/>
    <property type="match status" value="1"/>
</dbReference>
<dbReference type="EMBL" id="SPIA01000003">
    <property type="protein sequence ID" value="TFH67503.1"/>
    <property type="molecule type" value="Genomic_DNA"/>
</dbReference>
<evidence type="ECO:0000256" key="1">
    <source>
        <dbReference type="ARBA" id="ARBA00004429"/>
    </source>
</evidence>
<feature type="transmembrane region" description="Helical" evidence="8">
    <location>
        <begin position="88"/>
        <end position="109"/>
    </location>
</feature>